<name>A0A0F9FXF3_9ZZZZ</name>
<proteinExistence type="predicted"/>
<accession>A0A0F9FXF3</accession>
<dbReference type="AlphaFoldDB" id="A0A0F9FXF3"/>
<organism evidence="1">
    <name type="scientific">marine sediment metagenome</name>
    <dbReference type="NCBI Taxonomy" id="412755"/>
    <lineage>
        <taxon>unclassified sequences</taxon>
        <taxon>metagenomes</taxon>
        <taxon>ecological metagenomes</taxon>
    </lineage>
</organism>
<reference evidence="1" key="1">
    <citation type="journal article" date="2015" name="Nature">
        <title>Complex archaea that bridge the gap between prokaryotes and eukaryotes.</title>
        <authorList>
            <person name="Spang A."/>
            <person name="Saw J.H."/>
            <person name="Jorgensen S.L."/>
            <person name="Zaremba-Niedzwiedzka K."/>
            <person name="Martijn J."/>
            <person name="Lind A.E."/>
            <person name="van Eijk R."/>
            <person name="Schleper C."/>
            <person name="Guy L."/>
            <person name="Ettema T.J."/>
        </authorList>
    </citation>
    <scope>NUCLEOTIDE SEQUENCE</scope>
</reference>
<dbReference type="EMBL" id="LAZR01019824">
    <property type="protein sequence ID" value="KKL91099.1"/>
    <property type="molecule type" value="Genomic_DNA"/>
</dbReference>
<gene>
    <name evidence="1" type="ORF">LCGC14_1898060</name>
</gene>
<sequence length="99" mass="11277">MWNMLADWGFVLKLIVVLGAIVIIATNVNFAPTPQAPVVHDHGRMLIVFDQFCDGHPDNPTPLRCARVVWCWSHQREEAIDWPLAEAIPFLKELEASTW</sequence>
<protein>
    <submittedName>
        <fullName evidence="1">Uncharacterized protein</fullName>
    </submittedName>
</protein>
<comment type="caution">
    <text evidence="1">The sequence shown here is derived from an EMBL/GenBank/DDBJ whole genome shotgun (WGS) entry which is preliminary data.</text>
</comment>
<evidence type="ECO:0000313" key="1">
    <source>
        <dbReference type="EMBL" id="KKL91099.1"/>
    </source>
</evidence>